<reference evidence="1" key="1">
    <citation type="journal article" date="2021" name="Proc. Natl. Acad. Sci. U.S.A.">
        <title>A Catalog of Tens of Thousands of Viruses from Human Metagenomes Reveals Hidden Associations with Chronic Diseases.</title>
        <authorList>
            <person name="Tisza M.J."/>
            <person name="Buck C.B."/>
        </authorList>
    </citation>
    <scope>NUCLEOTIDE SEQUENCE</scope>
    <source>
        <strain evidence="1">Ctu2j3</strain>
    </source>
</reference>
<dbReference type="EMBL" id="BK016090">
    <property type="protein sequence ID" value="DAF94108.1"/>
    <property type="molecule type" value="Genomic_DNA"/>
</dbReference>
<name>A0A8S5UIK4_9CAUD</name>
<dbReference type="EMBL" id="BK016090">
    <property type="protein sequence ID" value="DAF94303.1"/>
    <property type="molecule type" value="Genomic_DNA"/>
</dbReference>
<accession>A0A8S5UIK4</accession>
<sequence>MSTHVLKLDENFLGALARLSSGVREEGRKVTAVVLSDKLCATIASCIMAEQEPPEDLPIRHIFLALDLIYYAGYAGEFPPVGTLFGDIVVYSEHVNTPKELSLGLDEVLVYTT</sequence>
<evidence type="ECO:0000313" key="1">
    <source>
        <dbReference type="EMBL" id="DAF94303.1"/>
    </source>
</evidence>
<protein>
    <submittedName>
        <fullName evidence="1">Uncharacterized protein</fullName>
    </submittedName>
</protein>
<proteinExistence type="predicted"/>
<organism evidence="1">
    <name type="scientific">Myoviridae sp. ctu2j3</name>
    <dbReference type="NCBI Taxonomy" id="2825197"/>
    <lineage>
        <taxon>Viruses</taxon>
        <taxon>Duplodnaviria</taxon>
        <taxon>Heunggongvirae</taxon>
        <taxon>Uroviricota</taxon>
        <taxon>Caudoviricetes</taxon>
    </lineage>
</organism>